<sequence length="36" mass="4037">MVGGVGHRWWDGTRWTGHVDSTPSRPAGLRPHLCPR</sequence>
<accession>A0A4R4ZXV6</accession>
<dbReference type="AlphaFoldDB" id="A0A4R4ZXV6"/>
<evidence type="ECO:0000256" key="1">
    <source>
        <dbReference type="SAM" id="MobiDB-lite"/>
    </source>
</evidence>
<keyword evidence="4" id="KW-1185">Reference proteome</keyword>
<dbReference type="Proteomes" id="UP000294513">
    <property type="component" value="Unassembled WGS sequence"/>
</dbReference>
<gene>
    <name evidence="3" type="ORF">E1298_44035</name>
</gene>
<evidence type="ECO:0000313" key="4">
    <source>
        <dbReference type="Proteomes" id="UP000294513"/>
    </source>
</evidence>
<dbReference type="InterPro" id="IPR018929">
    <property type="entry name" value="DUF2510"/>
</dbReference>
<feature type="domain" description="DUF2510" evidence="2">
    <location>
        <begin position="7"/>
        <end position="27"/>
    </location>
</feature>
<proteinExistence type="predicted"/>
<evidence type="ECO:0000313" key="3">
    <source>
        <dbReference type="EMBL" id="TDD63174.1"/>
    </source>
</evidence>
<organism evidence="3 4">
    <name type="scientific">Actinomadura rubrisoli</name>
    <dbReference type="NCBI Taxonomy" id="2530368"/>
    <lineage>
        <taxon>Bacteria</taxon>
        <taxon>Bacillati</taxon>
        <taxon>Actinomycetota</taxon>
        <taxon>Actinomycetes</taxon>
        <taxon>Streptosporangiales</taxon>
        <taxon>Thermomonosporaceae</taxon>
        <taxon>Actinomadura</taxon>
    </lineage>
</organism>
<dbReference type="Pfam" id="PF10708">
    <property type="entry name" value="DUF2510"/>
    <property type="match status" value="1"/>
</dbReference>
<protein>
    <submittedName>
        <fullName evidence="3">DUF2510 domain-containing protein</fullName>
    </submittedName>
</protein>
<feature type="region of interest" description="Disordered" evidence="1">
    <location>
        <begin position="13"/>
        <end position="36"/>
    </location>
</feature>
<comment type="caution">
    <text evidence="3">The sequence shown here is derived from an EMBL/GenBank/DDBJ whole genome shotgun (WGS) entry which is preliminary data.</text>
</comment>
<reference evidence="3 4" key="1">
    <citation type="submission" date="2019-03" db="EMBL/GenBank/DDBJ databases">
        <title>Draft genome sequences of novel Actinobacteria.</title>
        <authorList>
            <person name="Sahin N."/>
            <person name="Ay H."/>
            <person name="Saygin H."/>
        </authorList>
    </citation>
    <scope>NUCLEOTIDE SEQUENCE [LARGE SCALE GENOMIC DNA]</scope>
    <source>
        <strain evidence="3 4">H3C3</strain>
    </source>
</reference>
<name>A0A4R4ZXV6_9ACTN</name>
<evidence type="ECO:0000259" key="2">
    <source>
        <dbReference type="Pfam" id="PF10708"/>
    </source>
</evidence>
<dbReference type="EMBL" id="SMKU01000503">
    <property type="protein sequence ID" value="TDD63174.1"/>
    <property type="molecule type" value="Genomic_DNA"/>
</dbReference>